<dbReference type="Proteomes" id="UP000242818">
    <property type="component" value="Unassembled WGS sequence"/>
</dbReference>
<evidence type="ECO:0000313" key="2">
    <source>
        <dbReference type="EMBL" id="SCC38773.1"/>
    </source>
</evidence>
<feature type="chain" id="PRO_5008690890" description="Adhesin domain-containing protein" evidence="1">
    <location>
        <begin position="21"/>
        <end position="360"/>
    </location>
</feature>
<evidence type="ECO:0008006" key="4">
    <source>
        <dbReference type="Google" id="ProtNLM"/>
    </source>
</evidence>
<sequence length="360" mass="39560">MNVQLKIALCLLLLPAAVLAKDGKDQFKRTIDVSYPVSDGAALNVSNKYGKIILHTWNKKEVKATVVITGFGKNAEESKSITESVDVNINHSESAVSFQTNYMSNGRGWLSWSGKKDSKDYVNIDYEVYVPTTIGQLAIGNNFGDVITDDLPCSLKLTMNYCYYDIRSVSGTLDANMNYCTKGKFGKVGNMRARANYSTIKLDAVNTLDAKSNYCEYVIENVNELLVSANYDDYTITKVGRLQSNTTYSDFKIGTLTQDADVKLVYSDVKIKELGANFKGINGRGTYSNISVWLSDRLDVKVEGDLNHGDVNITGLSMKNVNSTEKSGHVNYSGRTNASCSACPVIRLTGVYSDLTVKGK</sequence>
<protein>
    <recommendedName>
        <fullName evidence="4">Adhesin domain-containing protein</fullName>
    </recommendedName>
</protein>
<evidence type="ECO:0000313" key="3">
    <source>
        <dbReference type="Proteomes" id="UP000242818"/>
    </source>
</evidence>
<organism evidence="2 3">
    <name type="scientific">Chitinophaga costaii</name>
    <dbReference type="NCBI Taxonomy" id="1335309"/>
    <lineage>
        <taxon>Bacteria</taxon>
        <taxon>Pseudomonadati</taxon>
        <taxon>Bacteroidota</taxon>
        <taxon>Chitinophagia</taxon>
        <taxon>Chitinophagales</taxon>
        <taxon>Chitinophagaceae</taxon>
        <taxon>Chitinophaga</taxon>
    </lineage>
</organism>
<reference evidence="2 3" key="1">
    <citation type="submission" date="2016-08" db="EMBL/GenBank/DDBJ databases">
        <authorList>
            <person name="Seilhamer J.J."/>
        </authorList>
    </citation>
    <scope>NUCLEOTIDE SEQUENCE [LARGE SCALE GENOMIC DNA]</scope>
    <source>
        <strain evidence="2 3">A37T2</strain>
    </source>
</reference>
<dbReference type="RefSeq" id="WP_123891778.1">
    <property type="nucleotide sequence ID" value="NZ_FMAR01000007.1"/>
</dbReference>
<dbReference type="EMBL" id="FMAR01000007">
    <property type="protein sequence ID" value="SCC38773.1"/>
    <property type="molecule type" value="Genomic_DNA"/>
</dbReference>
<keyword evidence="3" id="KW-1185">Reference proteome</keyword>
<accession>A0A1C4E572</accession>
<proteinExistence type="predicted"/>
<dbReference type="STRING" id="1335309.GA0116948_10797"/>
<feature type="signal peptide" evidence="1">
    <location>
        <begin position="1"/>
        <end position="20"/>
    </location>
</feature>
<name>A0A1C4E572_9BACT</name>
<gene>
    <name evidence="2" type="ORF">GA0116948_10797</name>
</gene>
<keyword evidence="1" id="KW-0732">Signal</keyword>
<dbReference type="OrthoDB" id="1117657at2"/>
<evidence type="ECO:0000256" key="1">
    <source>
        <dbReference type="SAM" id="SignalP"/>
    </source>
</evidence>
<dbReference type="AlphaFoldDB" id="A0A1C4E572"/>